<evidence type="ECO:0000313" key="6">
    <source>
        <dbReference type="Proteomes" id="UP000307173"/>
    </source>
</evidence>
<dbReference type="STRING" id="52247.A0A4T0X522"/>
<dbReference type="SUPFAM" id="SSF144284">
    <property type="entry name" value="Sec2 N-terminal region"/>
    <property type="match status" value="1"/>
</dbReference>
<feature type="region of interest" description="Disordered" evidence="3">
    <location>
        <begin position="537"/>
        <end position="581"/>
    </location>
</feature>
<keyword evidence="1 2" id="KW-0175">Coiled coil</keyword>
<dbReference type="Gene3D" id="6.10.140.910">
    <property type="match status" value="1"/>
</dbReference>
<evidence type="ECO:0000256" key="3">
    <source>
        <dbReference type="SAM" id="MobiDB-lite"/>
    </source>
</evidence>
<proteinExistence type="predicted"/>
<dbReference type="GO" id="GO:0051286">
    <property type="term" value="C:cell tip"/>
    <property type="evidence" value="ECO:0007669"/>
    <property type="project" value="TreeGrafter"/>
</dbReference>
<evidence type="ECO:0000256" key="1">
    <source>
        <dbReference type="ARBA" id="ARBA00023054"/>
    </source>
</evidence>
<reference evidence="5 6" key="1">
    <citation type="journal article" date="2019" name="Front. Genet.">
        <title>Whole-Genome Sequencing of the Opportunistic Yeast Pathogen Candida inconspicua Uncovers Its Hybrid Origin.</title>
        <authorList>
            <person name="Mixao V."/>
            <person name="Hansen A.P."/>
            <person name="Saus E."/>
            <person name="Boekhout T."/>
            <person name="Lass-Florl C."/>
            <person name="Gabaldon T."/>
        </authorList>
    </citation>
    <scope>NUCLEOTIDE SEQUENCE [LARGE SCALE GENOMIC DNA]</scope>
    <source>
        <strain evidence="5 6">CBS 180</strain>
    </source>
</reference>
<gene>
    <name evidence="5" type="ORF">CANINC_001065</name>
</gene>
<feature type="domain" description="GDP/GTP exchange factor Sec2 N-terminal" evidence="4">
    <location>
        <begin position="42"/>
        <end position="156"/>
    </location>
</feature>
<feature type="compositionally biased region" description="Basic and acidic residues" evidence="3">
    <location>
        <begin position="542"/>
        <end position="557"/>
    </location>
</feature>
<dbReference type="CDD" id="cd21044">
    <property type="entry name" value="Rab11BD_RAB3IP_like"/>
    <property type="match status" value="1"/>
</dbReference>
<keyword evidence="6" id="KW-1185">Reference proteome</keyword>
<dbReference type="EMBL" id="SELW01000155">
    <property type="protein sequence ID" value="TID30363.1"/>
    <property type="molecule type" value="Genomic_DNA"/>
</dbReference>
<evidence type="ECO:0000256" key="2">
    <source>
        <dbReference type="SAM" id="Coils"/>
    </source>
</evidence>
<dbReference type="InterPro" id="IPR040351">
    <property type="entry name" value="RAB3IL/RAB3IP/Sec2"/>
</dbReference>
<comment type="caution">
    <text evidence="5">The sequence shown here is derived from an EMBL/GenBank/DDBJ whole genome shotgun (WGS) entry which is preliminary data.</text>
</comment>
<sequence length="581" mass="66541">MSGDQSLNTRDVTPIDSSNIEYTTAHDGIENLSNGNENQIIEQLSLKLLQQSELTNNLQHHIATLNTQVNQLKSQLVQSRKEKHEADLEVTRLSTEVENITQELFEQANIQVAEANQDAFNIKQLNERLVQTIKEKDTTIEILQAELVSLKEIITNNEHVNKASFNDQQNSSTPDMMMIQQSKPQIPENAYFKSELLQQYNDQLIYSPVFNQIRFDLPPFILFSEALAPQSTEASKLTYDLKSSKFYTKLLEELEDTLRLDKAPALQSLKLRWNKKTFLQDLMDKNVNIQPLSAATEVWKSQTLQKYIPTIPQGQTDENLQLSRVATISQNEVSYDPEMFSLATNTNSKEQTHAAPLALVTCCSLCGEKRKDLNFSRLYHLRFEASNDDKSKLDYPLCINCANKYRAVVELLKFVSSLNPLDLPANIRLDDYIRASWLKFVQLKSKFWHAANIGIWNEKEMFGLVYGWENSWLTSYKSMPKEIEVKRSNEIHRDTVQDDPETTPILSKQKSKGWNGWSDIIAQSPNNTDIKVEIDVGTNSKTKKDSDRSISIDRTEMGSESTEDVSFHDANYEGEEHQQNL</sequence>
<dbReference type="GO" id="GO:0005085">
    <property type="term" value="F:guanyl-nucleotide exchange factor activity"/>
    <property type="evidence" value="ECO:0007669"/>
    <property type="project" value="InterPro"/>
</dbReference>
<feature type="compositionally biased region" description="Basic and acidic residues" evidence="3">
    <location>
        <begin position="565"/>
        <end position="581"/>
    </location>
</feature>
<dbReference type="PANTHER" id="PTHR14430:SF0">
    <property type="entry name" value="SEC2P DOMAIN-CONTAINING PROTEIN"/>
    <property type="match status" value="1"/>
</dbReference>
<evidence type="ECO:0000313" key="5">
    <source>
        <dbReference type="EMBL" id="TID30363.1"/>
    </source>
</evidence>
<protein>
    <recommendedName>
        <fullName evidence="4">GDP/GTP exchange factor Sec2 N-terminal domain-containing protein</fullName>
    </recommendedName>
</protein>
<evidence type="ECO:0000259" key="4">
    <source>
        <dbReference type="Pfam" id="PF06428"/>
    </source>
</evidence>
<dbReference type="GO" id="GO:0006887">
    <property type="term" value="P:exocytosis"/>
    <property type="evidence" value="ECO:0007669"/>
    <property type="project" value="TreeGrafter"/>
</dbReference>
<dbReference type="PANTHER" id="PTHR14430">
    <property type="entry name" value="RABIN3-RELATED"/>
    <property type="match status" value="1"/>
</dbReference>
<dbReference type="GO" id="GO:0070319">
    <property type="term" value="C:Golgi to plasma membrane transport vesicle"/>
    <property type="evidence" value="ECO:0007669"/>
    <property type="project" value="TreeGrafter"/>
</dbReference>
<dbReference type="InterPro" id="IPR009449">
    <property type="entry name" value="Sec2_N"/>
</dbReference>
<dbReference type="Proteomes" id="UP000307173">
    <property type="component" value="Unassembled WGS sequence"/>
</dbReference>
<organism evidence="5 6">
    <name type="scientific">Pichia inconspicua</name>
    <dbReference type="NCBI Taxonomy" id="52247"/>
    <lineage>
        <taxon>Eukaryota</taxon>
        <taxon>Fungi</taxon>
        <taxon>Dikarya</taxon>
        <taxon>Ascomycota</taxon>
        <taxon>Saccharomycotina</taxon>
        <taxon>Pichiomycetes</taxon>
        <taxon>Pichiales</taxon>
        <taxon>Pichiaceae</taxon>
        <taxon>Pichia</taxon>
    </lineage>
</organism>
<dbReference type="OrthoDB" id="1748564at2759"/>
<dbReference type="AlphaFoldDB" id="A0A4T0X522"/>
<dbReference type="Pfam" id="PF06428">
    <property type="entry name" value="Sec2p"/>
    <property type="match status" value="1"/>
</dbReference>
<name>A0A4T0X522_9ASCO</name>
<accession>A0A4T0X522</accession>
<feature type="coiled-coil region" evidence="2">
    <location>
        <begin position="55"/>
        <end position="153"/>
    </location>
</feature>